<name>A0A177L4B4_9BACI</name>
<dbReference type="GO" id="GO:0006310">
    <property type="term" value="P:DNA recombination"/>
    <property type="evidence" value="ECO:0007669"/>
    <property type="project" value="UniProtKB-KW"/>
</dbReference>
<keyword evidence="1" id="KW-0233">DNA recombination</keyword>
<dbReference type="InterPro" id="IPR002104">
    <property type="entry name" value="Integrase_catalytic"/>
</dbReference>
<protein>
    <recommendedName>
        <fullName evidence="2">Tyr recombinase domain-containing protein</fullName>
    </recommendedName>
</protein>
<evidence type="ECO:0000259" key="2">
    <source>
        <dbReference type="PROSITE" id="PS51898"/>
    </source>
</evidence>
<dbReference type="Proteomes" id="UP000076935">
    <property type="component" value="Unassembled WGS sequence"/>
</dbReference>
<organism evidence="3 4">
    <name type="scientific">Domibacillus aminovorans</name>
    <dbReference type="NCBI Taxonomy" id="29332"/>
    <lineage>
        <taxon>Bacteria</taxon>
        <taxon>Bacillati</taxon>
        <taxon>Bacillota</taxon>
        <taxon>Bacilli</taxon>
        <taxon>Bacillales</taxon>
        <taxon>Bacillaceae</taxon>
        <taxon>Domibacillus</taxon>
    </lineage>
</organism>
<gene>
    <name evidence="3" type="ORF">AWH49_17815</name>
</gene>
<feature type="domain" description="Tyr recombinase" evidence="2">
    <location>
        <begin position="136"/>
        <end position="316"/>
    </location>
</feature>
<dbReference type="InterPro" id="IPR013762">
    <property type="entry name" value="Integrase-like_cat_sf"/>
</dbReference>
<comment type="caution">
    <text evidence="3">The sequence shown here is derived from an EMBL/GenBank/DDBJ whole genome shotgun (WGS) entry which is preliminary data.</text>
</comment>
<evidence type="ECO:0000313" key="4">
    <source>
        <dbReference type="Proteomes" id="UP000076935"/>
    </source>
</evidence>
<sequence length="344" mass="39832">MGKRRGKPSLAYQVKTCIEEIDKIGQSKRVLRKEEQHGIHSIEQKRHTLNACQNFAAWTKETYGIKQLFHLTEQHYKAYLDHLKMKGTGAGHRRNVETALRHLQKGLNARSERFGKGKVIFTPEKRLTAYKELKRAENRSYSDEEYKTIRNNVPDAVRQAVGLMRELGLRVKEAANVRVEHFVRNQDGWRLSIENGSGITKGGRFRETPVPKAFEPEMEGMLHGKDPEQKVLPIKADTIRRAVNLACKKADIVQDRRGCHGFRHAYARGRVETLMKDQGLNERGDRMLHRILTNRTERKQADYGMVSKEDKKLFKKVREVVNTVHSEIGHGKDRWDLAEVYMKN</sequence>
<dbReference type="EMBL" id="LQWY01000051">
    <property type="protein sequence ID" value="OAH60145.1"/>
    <property type="molecule type" value="Genomic_DNA"/>
</dbReference>
<evidence type="ECO:0000313" key="3">
    <source>
        <dbReference type="EMBL" id="OAH60145.1"/>
    </source>
</evidence>
<proteinExistence type="predicted"/>
<dbReference type="GO" id="GO:0003677">
    <property type="term" value="F:DNA binding"/>
    <property type="evidence" value="ECO:0007669"/>
    <property type="project" value="InterPro"/>
</dbReference>
<accession>A0A177L4B4</accession>
<keyword evidence="4" id="KW-1185">Reference proteome</keyword>
<dbReference type="InterPro" id="IPR011010">
    <property type="entry name" value="DNA_brk_join_enz"/>
</dbReference>
<dbReference type="GO" id="GO:0015074">
    <property type="term" value="P:DNA integration"/>
    <property type="evidence" value="ECO:0007669"/>
    <property type="project" value="InterPro"/>
</dbReference>
<evidence type="ECO:0000256" key="1">
    <source>
        <dbReference type="ARBA" id="ARBA00023172"/>
    </source>
</evidence>
<dbReference type="SUPFAM" id="SSF56349">
    <property type="entry name" value="DNA breaking-rejoining enzymes"/>
    <property type="match status" value="1"/>
</dbReference>
<dbReference type="RefSeq" id="WP_063966340.1">
    <property type="nucleotide sequence ID" value="NZ_JBCNAN010000041.1"/>
</dbReference>
<dbReference type="Gene3D" id="1.10.443.10">
    <property type="entry name" value="Intergrase catalytic core"/>
    <property type="match status" value="1"/>
</dbReference>
<dbReference type="AlphaFoldDB" id="A0A177L4B4"/>
<reference evidence="3 4" key="1">
    <citation type="submission" date="2016-01" db="EMBL/GenBank/DDBJ databases">
        <title>Investigation of taxonomic status of Bacillus aminovorans.</title>
        <authorList>
            <person name="Verma A."/>
            <person name="Pal Y."/>
            <person name="Krishnamurthi S."/>
        </authorList>
    </citation>
    <scope>NUCLEOTIDE SEQUENCE [LARGE SCALE GENOMIC DNA]</scope>
    <source>
        <strain evidence="3 4">DSM 1314</strain>
    </source>
</reference>
<dbReference type="PROSITE" id="PS51898">
    <property type="entry name" value="TYR_RECOMBINASE"/>
    <property type="match status" value="1"/>
</dbReference>